<evidence type="ECO:0000256" key="1">
    <source>
        <dbReference type="SAM" id="Phobius"/>
    </source>
</evidence>
<feature type="transmembrane region" description="Helical" evidence="1">
    <location>
        <begin position="36"/>
        <end position="57"/>
    </location>
</feature>
<protein>
    <submittedName>
        <fullName evidence="2">Uncharacterized protein</fullName>
    </submittedName>
</protein>
<reference evidence="2 3" key="1">
    <citation type="submission" date="2015-07" db="EMBL/GenBank/DDBJ databases">
        <title>Genome sequence of Leptolinea tardivitalis DSM 16556.</title>
        <authorList>
            <person name="Hemp J."/>
            <person name="Ward L.M."/>
            <person name="Pace L.A."/>
            <person name="Fischer W.W."/>
        </authorList>
    </citation>
    <scope>NUCLEOTIDE SEQUENCE [LARGE SCALE GENOMIC DNA]</scope>
    <source>
        <strain evidence="2 3">YMTK-2</strain>
    </source>
</reference>
<proteinExistence type="predicted"/>
<keyword evidence="1" id="KW-0472">Membrane</keyword>
<keyword evidence="1" id="KW-1133">Transmembrane helix</keyword>
<feature type="transmembrane region" description="Helical" evidence="1">
    <location>
        <begin position="7"/>
        <end position="24"/>
    </location>
</feature>
<name>A0A0P6Y0T6_9CHLR</name>
<feature type="transmembrane region" description="Helical" evidence="1">
    <location>
        <begin position="160"/>
        <end position="182"/>
    </location>
</feature>
<dbReference type="RefSeq" id="WP_062420692.1">
    <property type="nucleotide sequence ID" value="NZ_BBYA01000003.1"/>
</dbReference>
<feature type="transmembrane region" description="Helical" evidence="1">
    <location>
        <begin position="263"/>
        <end position="282"/>
    </location>
</feature>
<feature type="transmembrane region" description="Helical" evidence="1">
    <location>
        <begin position="361"/>
        <end position="382"/>
    </location>
</feature>
<evidence type="ECO:0000313" key="3">
    <source>
        <dbReference type="Proteomes" id="UP000050430"/>
    </source>
</evidence>
<dbReference type="Proteomes" id="UP000050430">
    <property type="component" value="Unassembled WGS sequence"/>
</dbReference>
<organism evidence="2 3">
    <name type="scientific">Leptolinea tardivitalis</name>
    <dbReference type="NCBI Taxonomy" id="229920"/>
    <lineage>
        <taxon>Bacteria</taxon>
        <taxon>Bacillati</taxon>
        <taxon>Chloroflexota</taxon>
        <taxon>Anaerolineae</taxon>
        <taxon>Anaerolineales</taxon>
        <taxon>Anaerolineaceae</taxon>
        <taxon>Leptolinea</taxon>
    </lineage>
</organism>
<evidence type="ECO:0000313" key="2">
    <source>
        <dbReference type="EMBL" id="KPL75102.1"/>
    </source>
</evidence>
<feature type="transmembrane region" description="Helical" evidence="1">
    <location>
        <begin position="110"/>
        <end position="139"/>
    </location>
</feature>
<sequence length="400" mass="42468">MTTQAGKTGLLTGLIISATIYLFFAGDPIDFMAGRGYFPICLVLTIMLLAAGGYLAAQWAGAVTPQRGLALGALSGGLAGSVVYSLWGAAAAGSACWFTTTTISYTQTDLISLVIQQTAGMFTVLFLGGTLAGLTGGWLKTFHIKNRVEVFNMAEPQMAMNASITALPASVVAVTVAAAVFPRLAANGIDRATLDLPLEVCLLLMLVSHLAVTIIVPHECRMSEHLCGMDEVKMAAFVGIGAAPVMTLLLLVADKSGFENPVVLMALLTGHVMSLISLGTLIRQVLPKRASFPPHEAGRMKTQAVLFGSIAESIASRLVVLCIGCGLMMVLPLYVGVLSILVNLRNLPAKTISWNLFVNQMATSVVTSAVSIGALILLYLFYLNLGRWFNRRQLSQENDR</sequence>
<accession>A0A0P6Y0T6</accession>
<gene>
    <name evidence="2" type="ORF">ADM99_00315</name>
</gene>
<dbReference type="AlphaFoldDB" id="A0A0P6Y0T6"/>
<feature type="transmembrane region" description="Helical" evidence="1">
    <location>
        <begin position="202"/>
        <end position="220"/>
    </location>
</feature>
<keyword evidence="1" id="KW-0812">Transmembrane</keyword>
<feature type="transmembrane region" description="Helical" evidence="1">
    <location>
        <begin position="232"/>
        <end position="251"/>
    </location>
</feature>
<dbReference type="EMBL" id="LGCK01000001">
    <property type="protein sequence ID" value="KPL75102.1"/>
    <property type="molecule type" value="Genomic_DNA"/>
</dbReference>
<comment type="caution">
    <text evidence="2">The sequence shown here is derived from an EMBL/GenBank/DDBJ whole genome shotgun (WGS) entry which is preliminary data.</text>
</comment>
<feature type="transmembrane region" description="Helical" evidence="1">
    <location>
        <begin position="318"/>
        <end position="341"/>
    </location>
</feature>
<keyword evidence="3" id="KW-1185">Reference proteome</keyword>
<feature type="transmembrane region" description="Helical" evidence="1">
    <location>
        <begin position="69"/>
        <end position="90"/>
    </location>
</feature>